<gene>
    <name evidence="2" type="ORF">AVDCRST_MAG67-3033</name>
</gene>
<dbReference type="EMBL" id="CADCVQ010000124">
    <property type="protein sequence ID" value="CAA9514942.1"/>
    <property type="molecule type" value="Genomic_DNA"/>
</dbReference>
<proteinExistence type="predicted"/>
<dbReference type="AlphaFoldDB" id="A0A6J4T6P0"/>
<organism evidence="2">
    <name type="scientific">uncultured Solirubrobacteraceae bacterium</name>
    <dbReference type="NCBI Taxonomy" id="1162706"/>
    <lineage>
        <taxon>Bacteria</taxon>
        <taxon>Bacillati</taxon>
        <taxon>Actinomycetota</taxon>
        <taxon>Thermoleophilia</taxon>
        <taxon>Solirubrobacterales</taxon>
        <taxon>Solirubrobacteraceae</taxon>
        <taxon>environmental samples</taxon>
    </lineage>
</organism>
<protein>
    <submittedName>
        <fullName evidence="2">Uncharacterized protein</fullName>
    </submittedName>
</protein>
<feature type="region of interest" description="Disordered" evidence="1">
    <location>
        <begin position="1"/>
        <end position="50"/>
    </location>
</feature>
<feature type="compositionally biased region" description="Basic residues" evidence="1">
    <location>
        <begin position="1"/>
        <end position="15"/>
    </location>
</feature>
<evidence type="ECO:0000313" key="2">
    <source>
        <dbReference type="EMBL" id="CAA9514942.1"/>
    </source>
</evidence>
<sequence length="50" mass="5347">GRRGAPRRAARRLPRARPPAAQRGRGGSGQPVGLDALRSHLVGSDHRSRV</sequence>
<name>A0A6J4T6P0_9ACTN</name>
<feature type="non-terminal residue" evidence="2">
    <location>
        <position position="1"/>
    </location>
</feature>
<feature type="non-terminal residue" evidence="2">
    <location>
        <position position="50"/>
    </location>
</feature>
<evidence type="ECO:0000256" key="1">
    <source>
        <dbReference type="SAM" id="MobiDB-lite"/>
    </source>
</evidence>
<accession>A0A6J4T6P0</accession>
<reference evidence="2" key="1">
    <citation type="submission" date="2020-02" db="EMBL/GenBank/DDBJ databases">
        <authorList>
            <person name="Meier V. D."/>
        </authorList>
    </citation>
    <scope>NUCLEOTIDE SEQUENCE</scope>
    <source>
        <strain evidence="2">AVDCRST_MAG67</strain>
    </source>
</reference>